<reference evidence="2" key="1">
    <citation type="submission" date="2022-04" db="EMBL/GenBank/DDBJ databases">
        <title>Lysobacter sp. CAU 1642 isolated from sea sand.</title>
        <authorList>
            <person name="Kim W."/>
        </authorList>
    </citation>
    <scope>NUCLEOTIDE SEQUENCE</scope>
    <source>
        <strain evidence="2">CAU 1642</strain>
    </source>
</reference>
<keyword evidence="3" id="KW-1185">Reference proteome</keyword>
<protein>
    <recommendedName>
        <fullName evidence="4">NIPSNAP protein</fullName>
    </recommendedName>
</protein>
<keyword evidence="1" id="KW-0732">Signal</keyword>
<evidence type="ECO:0008006" key="4">
    <source>
        <dbReference type="Google" id="ProtNLM"/>
    </source>
</evidence>
<dbReference type="EMBL" id="JALNMH010000001">
    <property type="protein sequence ID" value="MCK7592506.1"/>
    <property type="molecule type" value="Genomic_DNA"/>
</dbReference>
<dbReference type="Proteomes" id="UP001431449">
    <property type="component" value="Unassembled WGS sequence"/>
</dbReference>
<sequence>MNKNWRRLAHSVLFLVFLSLPATLLADDHKTMAKSGMESPPPTLVEMWMVWPKAGEHEAFEAKLKEFVAWRKANGDPLTWTVWTPAMGTDLDSYAIRSQEIHWKDLDAARDWGRKTKAGEKYREMLAPHVHKVSRYFDEFDPELSHWKYEGEPRYVGVSVVDVLPGKWAGVKSSLETFRKAAEEHGWSESWAVMYNIGGKGGIAFAWPFADYADMAEPEVKASALLEKALGSKEKAGEVMKAYGSSTKTRDYTIWAYRPDLSTPKD</sequence>
<evidence type="ECO:0000256" key="1">
    <source>
        <dbReference type="SAM" id="SignalP"/>
    </source>
</evidence>
<comment type="caution">
    <text evidence="2">The sequence shown here is derived from an EMBL/GenBank/DDBJ whole genome shotgun (WGS) entry which is preliminary data.</text>
</comment>
<proteinExistence type="predicted"/>
<evidence type="ECO:0000313" key="3">
    <source>
        <dbReference type="Proteomes" id="UP001431449"/>
    </source>
</evidence>
<name>A0ABT0GD80_9GAMM</name>
<accession>A0ABT0GD80</accession>
<gene>
    <name evidence="2" type="ORF">M0G41_02355</name>
</gene>
<evidence type="ECO:0000313" key="2">
    <source>
        <dbReference type="EMBL" id="MCK7592506.1"/>
    </source>
</evidence>
<organism evidence="2 3">
    <name type="scientific">Pseudomarimonas salicorniae</name>
    <dbReference type="NCBI Taxonomy" id="2933270"/>
    <lineage>
        <taxon>Bacteria</taxon>
        <taxon>Pseudomonadati</taxon>
        <taxon>Pseudomonadota</taxon>
        <taxon>Gammaproteobacteria</taxon>
        <taxon>Lysobacterales</taxon>
        <taxon>Lysobacteraceae</taxon>
        <taxon>Pseudomarimonas</taxon>
    </lineage>
</organism>
<feature type="signal peptide" evidence="1">
    <location>
        <begin position="1"/>
        <end position="26"/>
    </location>
</feature>
<dbReference type="RefSeq" id="WP_248204699.1">
    <property type="nucleotide sequence ID" value="NZ_JALNMH010000001.1"/>
</dbReference>
<feature type="chain" id="PRO_5046860369" description="NIPSNAP protein" evidence="1">
    <location>
        <begin position="27"/>
        <end position="266"/>
    </location>
</feature>